<dbReference type="SUPFAM" id="SSF64518">
    <property type="entry name" value="Phase 1 flagellin"/>
    <property type="match status" value="1"/>
</dbReference>
<dbReference type="PANTHER" id="PTHR42792:SF1">
    <property type="entry name" value="FLAGELLAR HOOK-ASSOCIATED PROTEIN 3"/>
    <property type="match status" value="1"/>
</dbReference>
<keyword evidence="4" id="KW-0964">Secreted</keyword>
<evidence type="ECO:0000256" key="4">
    <source>
        <dbReference type="ARBA" id="ARBA00022525"/>
    </source>
</evidence>
<dbReference type="OrthoDB" id="9768249at2"/>
<keyword evidence="9" id="KW-1185">Reference proteome</keyword>
<dbReference type="GO" id="GO:0071973">
    <property type="term" value="P:bacterial-type flagellum-dependent cell motility"/>
    <property type="evidence" value="ECO:0007669"/>
    <property type="project" value="InterPro"/>
</dbReference>
<dbReference type="RefSeq" id="WP_136854356.1">
    <property type="nucleotide sequence ID" value="NZ_SWCI01000015.1"/>
</dbReference>
<dbReference type="InterPro" id="IPR001029">
    <property type="entry name" value="Flagellin_N"/>
</dbReference>
<dbReference type="GO" id="GO:0009424">
    <property type="term" value="C:bacterial-type flagellum hook"/>
    <property type="evidence" value="ECO:0007669"/>
    <property type="project" value="InterPro"/>
</dbReference>
<evidence type="ECO:0000256" key="1">
    <source>
        <dbReference type="ARBA" id="ARBA00004365"/>
    </source>
</evidence>
<organism evidence="8 9">
    <name type="scientific">Ferrimonas sediminicola</name>
    <dbReference type="NCBI Taxonomy" id="2569538"/>
    <lineage>
        <taxon>Bacteria</taxon>
        <taxon>Pseudomonadati</taxon>
        <taxon>Pseudomonadota</taxon>
        <taxon>Gammaproteobacteria</taxon>
        <taxon>Alteromonadales</taxon>
        <taxon>Ferrimonadaceae</taxon>
        <taxon>Ferrimonas</taxon>
    </lineage>
</organism>
<feature type="coiled-coil region" evidence="6">
    <location>
        <begin position="45"/>
        <end position="72"/>
    </location>
</feature>
<accession>A0A4U1B9A4</accession>
<evidence type="ECO:0000256" key="2">
    <source>
        <dbReference type="ARBA" id="ARBA00004613"/>
    </source>
</evidence>
<keyword evidence="5" id="KW-0975">Bacterial flagellum</keyword>
<dbReference type="GO" id="GO:0005576">
    <property type="term" value="C:extracellular region"/>
    <property type="evidence" value="ECO:0007669"/>
    <property type="project" value="UniProtKB-SubCell"/>
</dbReference>
<proteinExistence type="inferred from homology"/>
<dbReference type="Proteomes" id="UP000305674">
    <property type="component" value="Unassembled WGS sequence"/>
</dbReference>
<comment type="caution">
    <text evidence="8">The sequence shown here is derived from an EMBL/GenBank/DDBJ whole genome shotgun (WGS) entry which is preliminary data.</text>
</comment>
<dbReference type="Pfam" id="PF00669">
    <property type="entry name" value="Flagellin_N"/>
    <property type="match status" value="1"/>
</dbReference>
<dbReference type="Gene3D" id="1.20.1330.10">
    <property type="entry name" value="f41 fragment of flagellin, N-terminal domain"/>
    <property type="match status" value="2"/>
</dbReference>
<protein>
    <submittedName>
        <fullName evidence="8">Flagellar hook-associated protein FlgL</fullName>
    </submittedName>
</protein>
<keyword evidence="8" id="KW-0969">Cilium</keyword>
<reference evidence="8 9" key="1">
    <citation type="submission" date="2019-04" db="EMBL/GenBank/DDBJ databases">
        <authorList>
            <person name="Hwang J.C."/>
        </authorList>
    </citation>
    <scope>NUCLEOTIDE SEQUENCE [LARGE SCALE GENOMIC DNA]</scope>
    <source>
        <strain evidence="8 9">IMCC35001</strain>
    </source>
</reference>
<name>A0A4U1B9A4_9GAMM</name>
<keyword evidence="6" id="KW-0175">Coiled coil</keyword>
<evidence type="ECO:0000259" key="7">
    <source>
        <dbReference type="Pfam" id="PF00669"/>
    </source>
</evidence>
<evidence type="ECO:0000256" key="3">
    <source>
        <dbReference type="ARBA" id="ARBA00005709"/>
    </source>
</evidence>
<dbReference type="InterPro" id="IPR001492">
    <property type="entry name" value="Flagellin"/>
</dbReference>
<comment type="similarity">
    <text evidence="3">Belongs to the bacterial flagellin family.</text>
</comment>
<evidence type="ECO:0000256" key="6">
    <source>
        <dbReference type="SAM" id="Coils"/>
    </source>
</evidence>
<evidence type="ECO:0000256" key="5">
    <source>
        <dbReference type="ARBA" id="ARBA00023143"/>
    </source>
</evidence>
<gene>
    <name evidence="8" type="primary">flgL</name>
    <name evidence="8" type="ORF">FCL40_16245</name>
</gene>
<keyword evidence="8" id="KW-0282">Flagellum</keyword>
<comment type="subcellular location">
    <subcellularLocation>
        <location evidence="1">Bacterial flagellum</location>
    </subcellularLocation>
    <subcellularLocation>
        <location evidence="2">Secreted</location>
    </subcellularLocation>
</comment>
<dbReference type="GO" id="GO:0005198">
    <property type="term" value="F:structural molecule activity"/>
    <property type="evidence" value="ECO:0007669"/>
    <property type="project" value="InterPro"/>
</dbReference>
<evidence type="ECO:0000313" key="8">
    <source>
        <dbReference type="EMBL" id="TKB47252.1"/>
    </source>
</evidence>
<dbReference type="PANTHER" id="PTHR42792">
    <property type="entry name" value="FLAGELLIN"/>
    <property type="match status" value="1"/>
</dbReference>
<evidence type="ECO:0000313" key="9">
    <source>
        <dbReference type="Proteomes" id="UP000305674"/>
    </source>
</evidence>
<dbReference type="EMBL" id="SWCI01000015">
    <property type="protein sequence ID" value="TKB47252.1"/>
    <property type="molecule type" value="Genomic_DNA"/>
</dbReference>
<keyword evidence="8" id="KW-0966">Cell projection</keyword>
<dbReference type="NCBIfam" id="TIGR02550">
    <property type="entry name" value="flagell_flgL"/>
    <property type="match status" value="1"/>
</dbReference>
<sequence>MRVSTFQFYNLNTNNLTNLQSQTNKTLQKLSSGKEISTAADDPVANIAIENLKQQSAVLAQYEANINLANNRLSQEEPYLASYETMVMSMKDVLLEGNDGSLSWDSRKVYASELKSNLDALVSLANSQDESGNYLFAGTASDTQPFVDAGGVITYAGNSGQRTASVGDGVTLPVNDPGDEVFFNVPIAAGDYQADYAGATMSGSFFMDSAEIVNPAVAQAPGYRFDFVDDGAGNVAYEVYDNGGTLVTGPTAFDPSQPLAFDGIEVSFSGEPQIGDSLAIGEQPSRDVFSIANRAIEMLESEQGLEGPNAQAEYAQLLGDLTEVFNHATGIRAEVGNRMKALDTFEKQHSDMKLVSEGVKSNLEDLDYAAAISEYERQTLAMNALTKTFGTVNSTSLFDFI</sequence>
<dbReference type="InterPro" id="IPR013384">
    <property type="entry name" value="Flagell_FlgL"/>
</dbReference>
<feature type="domain" description="Flagellin N-terminal" evidence="7">
    <location>
        <begin position="3"/>
        <end position="139"/>
    </location>
</feature>
<dbReference type="AlphaFoldDB" id="A0A4U1B9A4"/>